<reference evidence="12 13" key="1">
    <citation type="journal article" date="2014" name="BMC Genomics">
        <title>Comparison of environmental and isolate Sulfobacillus genomes reveals diverse carbon, sulfur, nitrogen, and hydrogen metabolisms.</title>
        <authorList>
            <person name="Justice N.B."/>
            <person name="Norman A."/>
            <person name="Brown C.T."/>
            <person name="Singh A."/>
            <person name="Thomas B.C."/>
            <person name="Banfield J.F."/>
        </authorList>
    </citation>
    <scope>NUCLEOTIDE SEQUENCE [LARGE SCALE GENOMIC DNA]</scope>
    <source>
        <strain evidence="12">AMDSBA1</strain>
    </source>
</reference>
<comment type="similarity">
    <text evidence="5 9">Belongs to the phenylacetyl-CoA ligase family.</text>
</comment>
<dbReference type="InterPro" id="IPR028154">
    <property type="entry name" value="AMP-dep_Lig_C"/>
</dbReference>
<evidence type="ECO:0000256" key="5">
    <source>
        <dbReference type="ARBA" id="ARBA00061566"/>
    </source>
</evidence>
<gene>
    <name evidence="12" type="ORF">C7B43_09025</name>
</gene>
<dbReference type="Pfam" id="PF00501">
    <property type="entry name" value="AMP-binding"/>
    <property type="match status" value="1"/>
</dbReference>
<dbReference type="SUPFAM" id="SSF56801">
    <property type="entry name" value="Acetyl-CoA synthetase-like"/>
    <property type="match status" value="1"/>
</dbReference>
<evidence type="ECO:0000256" key="6">
    <source>
        <dbReference type="ARBA" id="ARBA00066629"/>
    </source>
</evidence>
<evidence type="ECO:0000256" key="2">
    <source>
        <dbReference type="ARBA" id="ARBA00022598"/>
    </source>
</evidence>
<feature type="domain" description="AMP-dependent synthetase/ligase" evidence="10">
    <location>
        <begin position="121"/>
        <end position="290"/>
    </location>
</feature>
<protein>
    <recommendedName>
        <fullName evidence="7 9">Phenylacetate-coenzyme A ligase</fullName>
        <ecNumber evidence="6 9">6.2.1.30</ecNumber>
    </recommendedName>
    <alternativeName>
        <fullName evidence="8 9">Phenylacetyl-CoA ligase</fullName>
    </alternativeName>
</protein>
<evidence type="ECO:0000256" key="7">
    <source>
        <dbReference type="ARBA" id="ARBA00068695"/>
    </source>
</evidence>
<evidence type="ECO:0000259" key="10">
    <source>
        <dbReference type="Pfam" id="PF00501"/>
    </source>
</evidence>
<dbReference type="InterPro" id="IPR000873">
    <property type="entry name" value="AMP-dep_synth/lig_dom"/>
</dbReference>
<evidence type="ECO:0000256" key="4">
    <source>
        <dbReference type="ARBA" id="ARBA00060591"/>
    </source>
</evidence>
<proteinExistence type="inferred from homology"/>
<dbReference type="Gene3D" id="3.40.50.12780">
    <property type="entry name" value="N-terminal domain of ligase-like"/>
    <property type="match status" value="1"/>
</dbReference>
<dbReference type="GO" id="GO:0047475">
    <property type="term" value="F:phenylacetate-CoA ligase activity"/>
    <property type="evidence" value="ECO:0007669"/>
    <property type="project" value="UniProtKB-EC"/>
</dbReference>
<dbReference type="InterPro" id="IPR045851">
    <property type="entry name" value="AMP-bd_C_sf"/>
</dbReference>
<dbReference type="Proteomes" id="UP000242699">
    <property type="component" value="Unassembled WGS sequence"/>
</dbReference>
<dbReference type="AlphaFoldDB" id="A0A2T2X3R7"/>
<accession>A0A2T2X3R7</accession>
<dbReference type="InterPro" id="IPR011880">
    <property type="entry name" value="PA_CoA_ligase"/>
</dbReference>
<keyword evidence="3 9" id="KW-0547">Nucleotide-binding</keyword>
<dbReference type="GO" id="GO:0000166">
    <property type="term" value="F:nucleotide binding"/>
    <property type="evidence" value="ECO:0007669"/>
    <property type="project" value="UniProtKB-KW"/>
</dbReference>
<dbReference type="EMBL" id="PXYT01000017">
    <property type="protein sequence ID" value="PSR29140.1"/>
    <property type="molecule type" value="Genomic_DNA"/>
</dbReference>
<dbReference type="Gene3D" id="3.30.300.30">
    <property type="match status" value="1"/>
</dbReference>
<comment type="catalytic activity">
    <reaction evidence="9">
        <text>2-phenylacetate + ATP + CoA = phenylacetyl-CoA + AMP + diphosphate</text>
        <dbReference type="Rhea" id="RHEA:20956"/>
        <dbReference type="ChEBI" id="CHEBI:18401"/>
        <dbReference type="ChEBI" id="CHEBI:30616"/>
        <dbReference type="ChEBI" id="CHEBI:33019"/>
        <dbReference type="ChEBI" id="CHEBI:57287"/>
        <dbReference type="ChEBI" id="CHEBI:57390"/>
        <dbReference type="ChEBI" id="CHEBI:456215"/>
        <dbReference type="EC" id="6.2.1.30"/>
    </reaction>
</comment>
<dbReference type="InterPro" id="IPR051414">
    <property type="entry name" value="Adenylate-forming_Reductase"/>
</dbReference>
<evidence type="ECO:0000313" key="12">
    <source>
        <dbReference type="EMBL" id="PSR29140.1"/>
    </source>
</evidence>
<comment type="caution">
    <text evidence="12">The sequence shown here is derived from an EMBL/GenBank/DDBJ whole genome shotgun (WGS) entry which is preliminary data.</text>
</comment>
<evidence type="ECO:0000313" key="13">
    <source>
        <dbReference type="Proteomes" id="UP000242699"/>
    </source>
</evidence>
<comment type="pathway">
    <text evidence="4 9">Aromatic compound metabolism; phenylacetate degradation.</text>
</comment>
<evidence type="ECO:0000259" key="11">
    <source>
        <dbReference type="Pfam" id="PF14535"/>
    </source>
</evidence>
<dbReference type="InterPro" id="IPR042099">
    <property type="entry name" value="ANL_N_sf"/>
</dbReference>
<feature type="domain" description="AMP-dependent ligase C-terminal" evidence="11">
    <location>
        <begin position="338"/>
        <end position="429"/>
    </location>
</feature>
<name>A0A2T2X3R7_9FIRM</name>
<dbReference type="Pfam" id="PF14535">
    <property type="entry name" value="AMP-binding_C_2"/>
    <property type="match status" value="1"/>
</dbReference>
<evidence type="ECO:0000256" key="1">
    <source>
        <dbReference type="ARBA" id="ARBA00011245"/>
    </source>
</evidence>
<sequence length="433" mass="47905">MEGIKLAMTQTKEEHFSRDFLASKAIEDFQAFIGRVKKSVPFYQAKLSEIDPESIRTLDDISRLPFTHKADLREAYPFQMLGVDMSRVQEIHATSGTSGSAVVTAYTAHDLKLWGEAMGRVFRRAGVGPDDVVHNAYGYGLFTGGLGMHYAALEVGAAVVPMSGGYTQRQGKMLKDLGATVICSTPSYAQHIAEAMGEMGISRDDLHLKVGIFGAESWSLEMCRELETQLGITALDVYGLAEIIGPGVASECLIGHEGLHVAEDLFYFEVIDPDTGRPVPDGESGELVLSSLKREATPIMRYRTGDITRILPGPCSCGRTRRIDHIKGRVDDMFTLRGINLFPREIESELLRIEELAPVFQLVLDRNSALDILEVHIEPKDHDIVHEHLIHKVKTHLNRTLGINVAVSVQEPHSIPRSEGKAVRLVDRRNLGR</sequence>
<dbReference type="PIRSF" id="PIRSF006444">
    <property type="entry name" value="PaaK"/>
    <property type="match status" value="1"/>
</dbReference>
<keyword evidence="2 9" id="KW-0436">Ligase</keyword>
<evidence type="ECO:0000256" key="8">
    <source>
        <dbReference type="ARBA" id="ARBA00075111"/>
    </source>
</evidence>
<dbReference type="PANTHER" id="PTHR43439">
    <property type="entry name" value="PHENYLACETATE-COENZYME A LIGASE"/>
    <property type="match status" value="1"/>
</dbReference>
<dbReference type="PANTHER" id="PTHR43439:SF1">
    <property type="entry name" value="PHENYLACETATE-COENZYME A LIGASE"/>
    <property type="match status" value="1"/>
</dbReference>
<dbReference type="CDD" id="cd05913">
    <property type="entry name" value="PaaK"/>
    <property type="match status" value="1"/>
</dbReference>
<comment type="subunit">
    <text evidence="1">Monomer.</text>
</comment>
<dbReference type="FunFam" id="3.40.50.12780:FF:000016">
    <property type="entry name" value="Phenylacetate-coenzyme A ligase"/>
    <property type="match status" value="1"/>
</dbReference>
<evidence type="ECO:0000256" key="3">
    <source>
        <dbReference type="ARBA" id="ARBA00022741"/>
    </source>
</evidence>
<organism evidence="12 13">
    <name type="scientific">Sulfobacillus benefaciens</name>
    <dbReference type="NCBI Taxonomy" id="453960"/>
    <lineage>
        <taxon>Bacteria</taxon>
        <taxon>Bacillati</taxon>
        <taxon>Bacillota</taxon>
        <taxon>Clostridia</taxon>
        <taxon>Eubacteriales</taxon>
        <taxon>Clostridiales Family XVII. Incertae Sedis</taxon>
        <taxon>Sulfobacillus</taxon>
    </lineage>
</organism>
<dbReference type="UniPathway" id="UPA00930"/>
<comment type="function">
    <text evidence="9">Catalyzes the activation of phenylacetic acid (PA) to phenylacetyl-CoA (PA-CoA).</text>
</comment>
<dbReference type="EC" id="6.2.1.30" evidence="6 9"/>
<dbReference type="GO" id="GO:0010124">
    <property type="term" value="P:phenylacetate catabolic process"/>
    <property type="evidence" value="ECO:0007669"/>
    <property type="project" value="UniProtKB-UniRule"/>
</dbReference>
<evidence type="ECO:0000256" key="9">
    <source>
        <dbReference type="PIRNR" id="PIRNR006444"/>
    </source>
</evidence>